<dbReference type="PROSITE" id="PS50126">
    <property type="entry name" value="S1"/>
    <property type="match status" value="1"/>
</dbReference>
<dbReference type="GO" id="GO:0003729">
    <property type="term" value="F:mRNA binding"/>
    <property type="evidence" value="ECO:0007669"/>
    <property type="project" value="TreeGrafter"/>
</dbReference>
<dbReference type="GO" id="GO:0003735">
    <property type="term" value="F:structural constituent of ribosome"/>
    <property type="evidence" value="ECO:0007669"/>
    <property type="project" value="TreeGrafter"/>
</dbReference>
<evidence type="ECO:0000259" key="3">
    <source>
        <dbReference type="PROSITE" id="PS50126"/>
    </source>
</evidence>
<keyword evidence="5" id="KW-1185">Reference proteome</keyword>
<accession>A0A1W1UJI8</accession>
<feature type="region of interest" description="Disordered" evidence="2">
    <location>
        <begin position="107"/>
        <end position="129"/>
    </location>
</feature>
<organism evidence="4 5">
    <name type="scientific">Peptoniphilus asaccharolyticus DSM 20463</name>
    <dbReference type="NCBI Taxonomy" id="573058"/>
    <lineage>
        <taxon>Bacteria</taxon>
        <taxon>Bacillati</taxon>
        <taxon>Bacillota</taxon>
        <taxon>Tissierellia</taxon>
        <taxon>Tissierellales</taxon>
        <taxon>Peptoniphilaceae</taxon>
        <taxon>Peptoniphilus</taxon>
    </lineage>
</organism>
<dbReference type="AlphaFoldDB" id="A0A1W1UJI8"/>
<dbReference type="SUPFAM" id="SSF50249">
    <property type="entry name" value="Nucleic acid-binding proteins"/>
    <property type="match status" value="1"/>
</dbReference>
<dbReference type="PANTHER" id="PTHR10724">
    <property type="entry name" value="30S RIBOSOMAL PROTEIN S1"/>
    <property type="match status" value="1"/>
</dbReference>
<evidence type="ECO:0000313" key="4">
    <source>
        <dbReference type="EMBL" id="SMB81209.1"/>
    </source>
</evidence>
<feature type="domain" description="S1 motif" evidence="3">
    <location>
        <begin position="6"/>
        <end position="73"/>
    </location>
</feature>
<sequence>MALTVGQIVEGVVSNIMKFGAFISLPEEQSGLVHISQISDSYVENVSDHLEKGQTVKVKILSMEDGKIDLSIKQALPKTSKPAVLDFEKTEKDSSFEDKLSKFLKDSNEKYEQARSRQNAKMGTGRSRR</sequence>
<dbReference type="GO" id="GO:0006412">
    <property type="term" value="P:translation"/>
    <property type="evidence" value="ECO:0007669"/>
    <property type="project" value="TreeGrafter"/>
</dbReference>
<dbReference type="OrthoDB" id="9810507at2"/>
<dbReference type="Pfam" id="PF00575">
    <property type="entry name" value="S1"/>
    <property type="match status" value="1"/>
</dbReference>
<dbReference type="InterPro" id="IPR012340">
    <property type="entry name" value="NA-bd_OB-fold"/>
</dbReference>
<evidence type="ECO:0000256" key="1">
    <source>
        <dbReference type="ARBA" id="ARBA00025604"/>
    </source>
</evidence>
<gene>
    <name evidence="4" type="ORF">SAMN00017477_0327</name>
</gene>
<evidence type="ECO:0000313" key="5">
    <source>
        <dbReference type="Proteomes" id="UP000192368"/>
    </source>
</evidence>
<evidence type="ECO:0000256" key="2">
    <source>
        <dbReference type="SAM" id="MobiDB-lite"/>
    </source>
</evidence>
<dbReference type="InterPro" id="IPR003029">
    <property type="entry name" value="S1_domain"/>
</dbReference>
<dbReference type="RefSeq" id="WP_084230027.1">
    <property type="nucleotide sequence ID" value="NZ_FWWR01000009.1"/>
</dbReference>
<dbReference type="STRING" id="573058.SAMN00017477_0327"/>
<dbReference type="SMART" id="SM00316">
    <property type="entry name" value="S1"/>
    <property type="match status" value="1"/>
</dbReference>
<dbReference type="EMBL" id="FWWR01000009">
    <property type="protein sequence ID" value="SMB81209.1"/>
    <property type="molecule type" value="Genomic_DNA"/>
</dbReference>
<dbReference type="Gene3D" id="2.40.50.140">
    <property type="entry name" value="Nucleic acid-binding proteins"/>
    <property type="match status" value="1"/>
</dbReference>
<reference evidence="5" key="1">
    <citation type="submission" date="2017-04" db="EMBL/GenBank/DDBJ databases">
        <authorList>
            <person name="Varghese N."/>
            <person name="Submissions S."/>
        </authorList>
    </citation>
    <scope>NUCLEOTIDE SEQUENCE [LARGE SCALE GENOMIC DNA]</scope>
    <source>
        <strain evidence="5">DSM 20463</strain>
    </source>
</reference>
<dbReference type="Proteomes" id="UP000192368">
    <property type="component" value="Unassembled WGS sequence"/>
</dbReference>
<comment type="function">
    <text evidence="1">Binds mRNA; thus facilitating recognition of the initiation point. It is needed to translate mRNA with a short Shine-Dalgarno (SD) purine-rich sequence.</text>
</comment>
<name>A0A1W1UJI8_PEPAS</name>
<protein>
    <submittedName>
        <fullName evidence="4">S1 RNA binding domain protein</fullName>
    </submittedName>
</protein>
<dbReference type="InterPro" id="IPR050437">
    <property type="entry name" value="Ribos_protein_bS1-like"/>
</dbReference>
<dbReference type="FunFam" id="2.40.50.140:FF:000103">
    <property type="entry name" value="protein RRP5 homolog"/>
    <property type="match status" value="1"/>
</dbReference>
<proteinExistence type="predicted"/>